<protein>
    <recommendedName>
        <fullName evidence="2">Proline--tRNA ligase</fullName>
        <ecNumber evidence="1">6.1.1.15</ecNumber>
    </recommendedName>
    <alternativeName>
        <fullName evidence="8">Prolyl-tRNA synthetase</fullName>
    </alternativeName>
</protein>
<comment type="catalytic activity">
    <reaction evidence="9">
        <text>tRNA(Pro) + L-proline + ATP = L-prolyl-tRNA(Pro) + AMP + diphosphate</text>
        <dbReference type="Rhea" id="RHEA:14305"/>
        <dbReference type="Rhea" id="RHEA-COMP:9700"/>
        <dbReference type="Rhea" id="RHEA-COMP:9702"/>
        <dbReference type="ChEBI" id="CHEBI:30616"/>
        <dbReference type="ChEBI" id="CHEBI:33019"/>
        <dbReference type="ChEBI" id="CHEBI:60039"/>
        <dbReference type="ChEBI" id="CHEBI:78442"/>
        <dbReference type="ChEBI" id="CHEBI:78532"/>
        <dbReference type="ChEBI" id="CHEBI:456215"/>
        <dbReference type="EC" id="6.1.1.15"/>
    </reaction>
</comment>
<evidence type="ECO:0000256" key="3">
    <source>
        <dbReference type="ARBA" id="ARBA00022598"/>
    </source>
</evidence>
<dbReference type="AlphaFoldDB" id="A0A2H0RHL1"/>
<evidence type="ECO:0000259" key="10">
    <source>
        <dbReference type="PROSITE" id="PS50862"/>
    </source>
</evidence>
<dbReference type="InterPro" id="IPR036621">
    <property type="entry name" value="Anticodon-bd_dom_sf"/>
</dbReference>
<dbReference type="Pfam" id="PF00587">
    <property type="entry name" value="tRNA-synt_2b"/>
    <property type="match status" value="1"/>
</dbReference>
<dbReference type="EMBL" id="PCYK01000015">
    <property type="protein sequence ID" value="PIR45983.1"/>
    <property type="molecule type" value="Genomic_DNA"/>
</dbReference>
<dbReference type="InterPro" id="IPR006195">
    <property type="entry name" value="aa-tRNA-synth_II"/>
</dbReference>
<dbReference type="EC" id="6.1.1.15" evidence="1"/>
<dbReference type="Proteomes" id="UP000230431">
    <property type="component" value="Unassembled WGS sequence"/>
</dbReference>
<dbReference type="InterPro" id="IPR044140">
    <property type="entry name" value="ProRS_anticodon_short"/>
</dbReference>
<evidence type="ECO:0000256" key="8">
    <source>
        <dbReference type="ARBA" id="ARBA00029731"/>
    </source>
</evidence>
<evidence type="ECO:0000256" key="5">
    <source>
        <dbReference type="ARBA" id="ARBA00022840"/>
    </source>
</evidence>
<dbReference type="Gene3D" id="3.40.50.800">
    <property type="entry name" value="Anticodon-binding domain"/>
    <property type="match status" value="1"/>
</dbReference>
<evidence type="ECO:0000256" key="9">
    <source>
        <dbReference type="ARBA" id="ARBA00047671"/>
    </source>
</evidence>
<dbReference type="PROSITE" id="PS50862">
    <property type="entry name" value="AA_TRNA_LIGASE_II"/>
    <property type="match status" value="1"/>
</dbReference>
<comment type="caution">
    <text evidence="11">The sequence shown here is derived from an EMBL/GenBank/DDBJ whole genome shotgun (WGS) entry which is preliminary data.</text>
</comment>
<dbReference type="Gene3D" id="3.30.930.10">
    <property type="entry name" value="Bira Bifunctional Protein, Domain 2"/>
    <property type="match status" value="1"/>
</dbReference>
<accession>A0A2H0RHL1</accession>
<keyword evidence="6" id="KW-0648">Protein biosynthesis</keyword>
<dbReference type="CDD" id="cd00861">
    <property type="entry name" value="ProRS_anticodon_short"/>
    <property type="match status" value="1"/>
</dbReference>
<evidence type="ECO:0000256" key="2">
    <source>
        <dbReference type="ARBA" id="ARBA00019110"/>
    </source>
</evidence>
<dbReference type="GO" id="GO:0005524">
    <property type="term" value="F:ATP binding"/>
    <property type="evidence" value="ECO:0007669"/>
    <property type="project" value="UniProtKB-KW"/>
</dbReference>
<name>A0A2H0RHL1_9BACT</name>
<dbReference type="SUPFAM" id="SSF52954">
    <property type="entry name" value="Class II aaRS ABD-related"/>
    <property type="match status" value="1"/>
</dbReference>
<keyword evidence="3" id="KW-0436">Ligase</keyword>
<dbReference type="Pfam" id="PF03129">
    <property type="entry name" value="HGTP_anticodon"/>
    <property type="match status" value="1"/>
</dbReference>
<dbReference type="InterPro" id="IPR004154">
    <property type="entry name" value="Anticodon-bd"/>
</dbReference>
<dbReference type="GO" id="GO:0006433">
    <property type="term" value="P:prolyl-tRNA aminoacylation"/>
    <property type="evidence" value="ECO:0007669"/>
    <property type="project" value="InterPro"/>
</dbReference>
<dbReference type="PANTHER" id="PTHR42753:SF2">
    <property type="entry name" value="PROLINE--TRNA LIGASE"/>
    <property type="match status" value="1"/>
</dbReference>
<dbReference type="GO" id="GO:0004827">
    <property type="term" value="F:proline-tRNA ligase activity"/>
    <property type="evidence" value="ECO:0007669"/>
    <property type="project" value="UniProtKB-EC"/>
</dbReference>
<evidence type="ECO:0000256" key="6">
    <source>
        <dbReference type="ARBA" id="ARBA00022917"/>
    </source>
</evidence>
<feature type="domain" description="Aminoacyl-transfer RNA synthetases class-II family profile" evidence="10">
    <location>
        <begin position="38"/>
        <end position="318"/>
    </location>
</feature>
<dbReference type="SUPFAM" id="SSF55681">
    <property type="entry name" value="Class II aaRS and biotin synthetases"/>
    <property type="match status" value="1"/>
</dbReference>
<evidence type="ECO:0000313" key="11">
    <source>
        <dbReference type="EMBL" id="PIR45983.1"/>
    </source>
</evidence>
<dbReference type="InterPro" id="IPR002314">
    <property type="entry name" value="aa-tRNA-synt_IIb"/>
</dbReference>
<dbReference type="PANTHER" id="PTHR42753">
    <property type="entry name" value="MITOCHONDRIAL RIBOSOME PROTEIN L39/PROLYL-TRNA LIGASE FAMILY MEMBER"/>
    <property type="match status" value="1"/>
</dbReference>
<evidence type="ECO:0000313" key="12">
    <source>
        <dbReference type="Proteomes" id="UP000230431"/>
    </source>
</evidence>
<evidence type="ECO:0000256" key="7">
    <source>
        <dbReference type="ARBA" id="ARBA00023146"/>
    </source>
</evidence>
<dbReference type="InterPro" id="IPR002316">
    <property type="entry name" value="Pro-tRNA-ligase_IIa"/>
</dbReference>
<dbReference type="InterPro" id="IPR050062">
    <property type="entry name" value="Pro-tRNA_synthetase"/>
</dbReference>
<evidence type="ECO:0000256" key="4">
    <source>
        <dbReference type="ARBA" id="ARBA00022741"/>
    </source>
</evidence>
<keyword evidence="7 11" id="KW-0030">Aminoacyl-tRNA synthetase</keyword>
<keyword evidence="5" id="KW-0067">ATP-binding</keyword>
<dbReference type="GO" id="GO:0005829">
    <property type="term" value="C:cytosol"/>
    <property type="evidence" value="ECO:0007669"/>
    <property type="project" value="TreeGrafter"/>
</dbReference>
<keyword evidence="4" id="KW-0547">Nucleotide-binding</keyword>
<evidence type="ECO:0000256" key="1">
    <source>
        <dbReference type="ARBA" id="ARBA00012831"/>
    </source>
</evidence>
<gene>
    <name evidence="11" type="ORF">COV08_02100</name>
</gene>
<reference evidence="11 12" key="1">
    <citation type="submission" date="2017-09" db="EMBL/GenBank/DDBJ databases">
        <title>Depth-based differentiation of microbial function through sediment-hosted aquifers and enrichment of novel symbionts in the deep terrestrial subsurface.</title>
        <authorList>
            <person name="Probst A.J."/>
            <person name="Ladd B."/>
            <person name="Jarett J.K."/>
            <person name="Geller-Mcgrath D.E."/>
            <person name="Sieber C.M."/>
            <person name="Emerson J.B."/>
            <person name="Anantharaman K."/>
            <person name="Thomas B.C."/>
            <person name="Malmstrom R."/>
            <person name="Stieglmeier M."/>
            <person name="Klingl A."/>
            <person name="Woyke T."/>
            <person name="Ryan C.M."/>
            <person name="Banfield J.F."/>
        </authorList>
    </citation>
    <scope>NUCLEOTIDE SEQUENCE [LARGE SCALE GENOMIC DNA]</scope>
    <source>
        <strain evidence="11">CG10_big_fil_rev_8_21_14_0_10_49_38</strain>
    </source>
</reference>
<sequence length="418" mass="46698">MRQSQLFTKTRREDPKDELAHNAKLLIRAGFVNKELAGVYSWLPLGLRTVNKLIAIIREEMNALGGVELSLSALQNRDLWQKSGRWDDQVFDAWFKTTLFSGGETGLAPTHEEALTSLMKDHLNSYKDLPIYAYQFQTKFRNELRAKSGLLRGREFLMKDLYSFNDSQAGLDDFYDQVKGAYERIYERVGLGDSTYITFAAGGSFSKYSHEYQTLSEAGEDTIFVSQDKRLAVNKEVLTEETLSELGLKREDLKESRSIEVGNIFKLGTKFSDALGLFFTDQNGQKQPVLMGSYGIGVSRLVGVVAEVLADERGLVWPKSVAPFPAHLIWVPGQGEASAEAADRLYQELTKAGHETLYDDRPLPAGEKFADADLLGLPYRVVVSDKTLAVGKLELKNRSTGETLMVSQAELTSLCFGE</sequence>
<dbReference type="PRINTS" id="PR01046">
    <property type="entry name" value="TRNASYNTHPRO"/>
</dbReference>
<dbReference type="InterPro" id="IPR045864">
    <property type="entry name" value="aa-tRNA-synth_II/BPL/LPL"/>
</dbReference>
<organism evidence="11 12">
    <name type="scientific">Candidatus Vogelbacteria bacterium CG10_big_fil_rev_8_21_14_0_10_49_38</name>
    <dbReference type="NCBI Taxonomy" id="1975043"/>
    <lineage>
        <taxon>Bacteria</taxon>
        <taxon>Candidatus Vogeliibacteriota</taxon>
    </lineage>
</organism>
<proteinExistence type="predicted"/>